<accession>A0A8S1Q4Y3</accession>
<gene>
    <name evidence="1" type="ORF">PSON_ATCC_30995.1.T0960067</name>
</gene>
<comment type="caution">
    <text evidence="1">The sequence shown here is derived from an EMBL/GenBank/DDBJ whole genome shotgun (WGS) entry which is preliminary data.</text>
</comment>
<reference evidence="1" key="1">
    <citation type="submission" date="2021-01" db="EMBL/GenBank/DDBJ databases">
        <authorList>
            <consortium name="Genoscope - CEA"/>
            <person name="William W."/>
        </authorList>
    </citation>
    <scope>NUCLEOTIDE SEQUENCE</scope>
</reference>
<dbReference type="AlphaFoldDB" id="A0A8S1Q4Y3"/>
<dbReference type="EMBL" id="CAJJDN010000096">
    <property type="protein sequence ID" value="CAD8110592.1"/>
    <property type="molecule type" value="Genomic_DNA"/>
</dbReference>
<proteinExistence type="predicted"/>
<protein>
    <submittedName>
        <fullName evidence="1">Uncharacterized protein</fullName>
    </submittedName>
</protein>
<name>A0A8S1Q4Y3_9CILI</name>
<evidence type="ECO:0000313" key="1">
    <source>
        <dbReference type="EMBL" id="CAD8110592.1"/>
    </source>
</evidence>
<evidence type="ECO:0000313" key="2">
    <source>
        <dbReference type="Proteomes" id="UP000692954"/>
    </source>
</evidence>
<keyword evidence="2" id="KW-1185">Reference proteome</keyword>
<sequence length="45" mass="5581">MICGKQFWRNGIRIFNKYQRFKNLKDELKKKLIKIIKKLINSDRL</sequence>
<dbReference type="Proteomes" id="UP000692954">
    <property type="component" value="Unassembled WGS sequence"/>
</dbReference>
<organism evidence="1 2">
    <name type="scientific">Paramecium sonneborni</name>
    <dbReference type="NCBI Taxonomy" id="65129"/>
    <lineage>
        <taxon>Eukaryota</taxon>
        <taxon>Sar</taxon>
        <taxon>Alveolata</taxon>
        <taxon>Ciliophora</taxon>
        <taxon>Intramacronucleata</taxon>
        <taxon>Oligohymenophorea</taxon>
        <taxon>Peniculida</taxon>
        <taxon>Parameciidae</taxon>
        <taxon>Paramecium</taxon>
    </lineage>
</organism>